<gene>
    <name evidence="6" type="primary">Pnlip_1</name>
    <name evidence="6" type="ORF">Bhyg_17441</name>
</gene>
<dbReference type="FunFam" id="3.40.50.1820:FF:000076">
    <property type="entry name" value="phospholipase A1"/>
    <property type="match status" value="1"/>
</dbReference>
<dbReference type="InterPro" id="IPR000734">
    <property type="entry name" value="TAG_lipase"/>
</dbReference>
<dbReference type="PANTHER" id="PTHR11610:SF173">
    <property type="entry name" value="LIPASE DOMAIN-CONTAINING PROTEIN-RELATED"/>
    <property type="match status" value="1"/>
</dbReference>
<evidence type="ECO:0000313" key="7">
    <source>
        <dbReference type="Proteomes" id="UP001151699"/>
    </source>
</evidence>
<dbReference type="GO" id="GO:0005615">
    <property type="term" value="C:extracellular space"/>
    <property type="evidence" value="ECO:0007669"/>
    <property type="project" value="TreeGrafter"/>
</dbReference>
<dbReference type="EMBL" id="WJQU01003243">
    <property type="protein sequence ID" value="KAJ6626577.1"/>
    <property type="molecule type" value="Genomic_DNA"/>
</dbReference>
<organism evidence="6 7">
    <name type="scientific">Pseudolycoriella hygida</name>
    <dbReference type="NCBI Taxonomy" id="35572"/>
    <lineage>
        <taxon>Eukaryota</taxon>
        <taxon>Metazoa</taxon>
        <taxon>Ecdysozoa</taxon>
        <taxon>Arthropoda</taxon>
        <taxon>Hexapoda</taxon>
        <taxon>Insecta</taxon>
        <taxon>Pterygota</taxon>
        <taxon>Neoptera</taxon>
        <taxon>Endopterygota</taxon>
        <taxon>Diptera</taxon>
        <taxon>Nematocera</taxon>
        <taxon>Sciaroidea</taxon>
        <taxon>Sciaridae</taxon>
        <taxon>Pseudolycoriella</taxon>
    </lineage>
</organism>
<feature type="non-terminal residue" evidence="6">
    <location>
        <position position="1"/>
    </location>
</feature>
<dbReference type="GO" id="GO:0016042">
    <property type="term" value="P:lipid catabolic process"/>
    <property type="evidence" value="ECO:0007669"/>
    <property type="project" value="TreeGrafter"/>
</dbReference>
<dbReference type="AlphaFoldDB" id="A0A9Q0MIM0"/>
<dbReference type="Gene3D" id="3.40.50.1820">
    <property type="entry name" value="alpha/beta hydrolase"/>
    <property type="match status" value="1"/>
</dbReference>
<proteinExistence type="inferred from homology"/>
<comment type="caution">
    <text evidence="6">The sequence shown here is derived from an EMBL/GenBank/DDBJ whole genome shotgun (WGS) entry which is preliminary data.</text>
</comment>
<dbReference type="InterPro" id="IPR033906">
    <property type="entry name" value="Lipase_N"/>
</dbReference>
<evidence type="ECO:0000256" key="4">
    <source>
        <dbReference type="RuleBase" id="RU004262"/>
    </source>
</evidence>
<dbReference type="OrthoDB" id="199913at2759"/>
<dbReference type="PRINTS" id="PR00821">
    <property type="entry name" value="TAGLIPASE"/>
</dbReference>
<sequence length="267" mass="29457">MKLRKKRDTSMDEFNNQYNPSKETKILIHGWRSSTNSDTVQHIKDAYLQKFDYNVIAVDWESVASNFFYFTPATQTRDVGRYVAELIYYLCTDQGTDLNKIHIIGHSLGAHAAGFAGSFVGPGKVSRITGLDPAMPKFDFVAPDGRLDTSDAQFVDVIHSCAGTLGIKKSIGHVDFYPNNGEAIQPGCTGVKEFTEACSHGRSHKFFAESITSPIGFYGHYCDSYDSYIKGKCPANSMIMGDPTPSSARGVYYLRTNAEPPFALGNV</sequence>
<comment type="subcellular location">
    <subcellularLocation>
        <location evidence="1">Secreted</location>
    </subcellularLocation>
</comment>
<dbReference type="SUPFAM" id="SSF53474">
    <property type="entry name" value="alpha/beta-Hydrolases"/>
    <property type="match status" value="1"/>
</dbReference>
<evidence type="ECO:0000256" key="1">
    <source>
        <dbReference type="ARBA" id="ARBA00004613"/>
    </source>
</evidence>
<dbReference type="InterPro" id="IPR013818">
    <property type="entry name" value="Lipase"/>
</dbReference>
<evidence type="ECO:0000313" key="6">
    <source>
        <dbReference type="EMBL" id="KAJ6626577.1"/>
    </source>
</evidence>
<comment type="similarity">
    <text evidence="2 4">Belongs to the AB hydrolase superfamily. Lipase family.</text>
</comment>
<accession>A0A9Q0MIM0</accession>
<protein>
    <submittedName>
        <fullName evidence="6">Pancreatic triacylglycerol lipase</fullName>
    </submittedName>
</protein>
<name>A0A9Q0MIM0_9DIPT</name>
<dbReference type="PANTHER" id="PTHR11610">
    <property type="entry name" value="LIPASE"/>
    <property type="match status" value="1"/>
</dbReference>
<dbReference type="GO" id="GO:0016298">
    <property type="term" value="F:lipase activity"/>
    <property type="evidence" value="ECO:0007669"/>
    <property type="project" value="InterPro"/>
</dbReference>
<dbReference type="GO" id="GO:0017171">
    <property type="term" value="F:serine hydrolase activity"/>
    <property type="evidence" value="ECO:0007669"/>
    <property type="project" value="TreeGrafter"/>
</dbReference>
<dbReference type="Proteomes" id="UP001151699">
    <property type="component" value="Unassembled WGS sequence"/>
</dbReference>
<dbReference type="Pfam" id="PF00151">
    <property type="entry name" value="Lipase"/>
    <property type="match status" value="1"/>
</dbReference>
<keyword evidence="7" id="KW-1185">Reference proteome</keyword>
<evidence type="ECO:0000256" key="2">
    <source>
        <dbReference type="ARBA" id="ARBA00010701"/>
    </source>
</evidence>
<feature type="domain" description="Lipase" evidence="5">
    <location>
        <begin position="15"/>
        <end position="235"/>
    </location>
</feature>
<dbReference type="InterPro" id="IPR029058">
    <property type="entry name" value="AB_hydrolase_fold"/>
</dbReference>
<evidence type="ECO:0000256" key="3">
    <source>
        <dbReference type="ARBA" id="ARBA00022525"/>
    </source>
</evidence>
<reference evidence="6" key="1">
    <citation type="submission" date="2022-07" db="EMBL/GenBank/DDBJ databases">
        <authorList>
            <person name="Trinca V."/>
            <person name="Uliana J.V.C."/>
            <person name="Torres T.T."/>
            <person name="Ward R.J."/>
            <person name="Monesi N."/>
        </authorList>
    </citation>
    <scope>NUCLEOTIDE SEQUENCE</scope>
    <source>
        <strain evidence="6">HSMRA1968</strain>
        <tissue evidence="6">Whole embryos</tissue>
    </source>
</reference>
<dbReference type="CDD" id="cd00707">
    <property type="entry name" value="Pancreat_lipase_like"/>
    <property type="match status" value="1"/>
</dbReference>
<evidence type="ECO:0000259" key="5">
    <source>
        <dbReference type="Pfam" id="PF00151"/>
    </source>
</evidence>
<keyword evidence="3" id="KW-0964">Secreted</keyword>